<protein>
    <submittedName>
        <fullName evidence="1">Uncharacterized protein</fullName>
    </submittedName>
</protein>
<dbReference type="Proteomes" id="UP000030746">
    <property type="component" value="Unassembled WGS sequence"/>
</dbReference>
<dbReference type="KEGG" id="lgi:LOTGIDRAFT_172050"/>
<dbReference type="HOGENOM" id="CLU_977558_0_0_1"/>
<evidence type="ECO:0000313" key="1">
    <source>
        <dbReference type="EMBL" id="ESP02391.1"/>
    </source>
</evidence>
<proteinExistence type="predicted"/>
<dbReference type="AlphaFoldDB" id="V4B4J2"/>
<organism evidence="1 2">
    <name type="scientific">Lottia gigantea</name>
    <name type="common">Giant owl limpet</name>
    <dbReference type="NCBI Taxonomy" id="225164"/>
    <lineage>
        <taxon>Eukaryota</taxon>
        <taxon>Metazoa</taxon>
        <taxon>Spiralia</taxon>
        <taxon>Lophotrochozoa</taxon>
        <taxon>Mollusca</taxon>
        <taxon>Gastropoda</taxon>
        <taxon>Patellogastropoda</taxon>
        <taxon>Lottioidea</taxon>
        <taxon>Lottiidae</taxon>
        <taxon>Lottia</taxon>
    </lineage>
</organism>
<dbReference type="OrthoDB" id="10526574at2759"/>
<reference evidence="1 2" key="1">
    <citation type="journal article" date="2013" name="Nature">
        <title>Insights into bilaterian evolution from three spiralian genomes.</title>
        <authorList>
            <person name="Simakov O."/>
            <person name="Marletaz F."/>
            <person name="Cho S.J."/>
            <person name="Edsinger-Gonzales E."/>
            <person name="Havlak P."/>
            <person name="Hellsten U."/>
            <person name="Kuo D.H."/>
            <person name="Larsson T."/>
            <person name="Lv J."/>
            <person name="Arendt D."/>
            <person name="Savage R."/>
            <person name="Osoegawa K."/>
            <person name="de Jong P."/>
            <person name="Grimwood J."/>
            <person name="Chapman J.A."/>
            <person name="Shapiro H."/>
            <person name="Aerts A."/>
            <person name="Otillar R.P."/>
            <person name="Terry A.Y."/>
            <person name="Boore J.L."/>
            <person name="Grigoriev I.V."/>
            <person name="Lindberg D.R."/>
            <person name="Seaver E.C."/>
            <person name="Weisblat D.A."/>
            <person name="Putnam N.H."/>
            <person name="Rokhsar D.S."/>
        </authorList>
    </citation>
    <scope>NUCLEOTIDE SEQUENCE [LARGE SCALE GENOMIC DNA]</scope>
</reference>
<name>V4B4J2_LOTGI</name>
<dbReference type="GeneID" id="20241980"/>
<evidence type="ECO:0000313" key="2">
    <source>
        <dbReference type="Proteomes" id="UP000030746"/>
    </source>
</evidence>
<gene>
    <name evidence="1" type="ORF">LOTGIDRAFT_172050</name>
</gene>
<accession>V4B4J2</accession>
<keyword evidence="2" id="KW-1185">Reference proteome</keyword>
<sequence>MPGSEVVPVEILAENFYKLQLELRAQSLPNYLRPFSGEGNHKFSDWIRDLERRLPETHISHYTTDQSQLHRLVGVTGNPLNVHGKAVITFKLAKRSIQFAFNIVDRLGKNLIIGSDFFKSFGSDNRNICEAYSSFVDIIEIELKQRVPQLKTSSCSSRKGKSLHKPHWNDELSKLWKSVCDKEKAWIKCNEHCSKRKLHKEFCDVRDIFDKTNRRFKRLHQSHEQDRLLNLYESANKQDFWKQFGKIGIANDRKSSIPMKEETDSGFSSDPGDVLQRWKHTFIIY</sequence>
<dbReference type="RefSeq" id="XP_009046879.1">
    <property type="nucleotide sequence ID" value="XM_009048631.1"/>
</dbReference>
<dbReference type="CTD" id="20241980"/>
<dbReference type="EMBL" id="KB200255">
    <property type="protein sequence ID" value="ESP02391.1"/>
    <property type="molecule type" value="Genomic_DNA"/>
</dbReference>